<dbReference type="AlphaFoldDB" id="A0A8J2K6A4"/>
<reference evidence="1" key="1">
    <citation type="submission" date="2021-06" db="EMBL/GenBank/DDBJ databases">
        <authorList>
            <person name="Hodson N. C."/>
            <person name="Mongue J. A."/>
            <person name="Jaron S. K."/>
        </authorList>
    </citation>
    <scope>NUCLEOTIDE SEQUENCE</scope>
</reference>
<organism evidence="1 2">
    <name type="scientific">Allacma fusca</name>
    <dbReference type="NCBI Taxonomy" id="39272"/>
    <lineage>
        <taxon>Eukaryota</taxon>
        <taxon>Metazoa</taxon>
        <taxon>Ecdysozoa</taxon>
        <taxon>Arthropoda</taxon>
        <taxon>Hexapoda</taxon>
        <taxon>Collembola</taxon>
        <taxon>Symphypleona</taxon>
        <taxon>Sminthuridae</taxon>
        <taxon>Allacma</taxon>
    </lineage>
</organism>
<protein>
    <submittedName>
        <fullName evidence="1">Uncharacterized protein</fullName>
    </submittedName>
</protein>
<dbReference type="Proteomes" id="UP000708208">
    <property type="component" value="Unassembled WGS sequence"/>
</dbReference>
<evidence type="ECO:0000313" key="2">
    <source>
        <dbReference type="Proteomes" id="UP000708208"/>
    </source>
</evidence>
<sequence length="44" mass="4677">SQVRGKIWAFAESSEPSIESVEASVSMDLPQASQVIGEESIPEA</sequence>
<name>A0A8J2K6A4_9HEXA</name>
<keyword evidence="2" id="KW-1185">Reference proteome</keyword>
<accession>A0A8J2K6A4</accession>
<dbReference type="EMBL" id="CAJVCH010170719">
    <property type="protein sequence ID" value="CAG7728941.1"/>
    <property type="molecule type" value="Genomic_DNA"/>
</dbReference>
<comment type="caution">
    <text evidence="1">The sequence shown here is derived from an EMBL/GenBank/DDBJ whole genome shotgun (WGS) entry which is preliminary data.</text>
</comment>
<proteinExistence type="predicted"/>
<feature type="non-terminal residue" evidence="1">
    <location>
        <position position="1"/>
    </location>
</feature>
<gene>
    <name evidence="1" type="ORF">AFUS01_LOCUS17685</name>
</gene>
<evidence type="ECO:0000313" key="1">
    <source>
        <dbReference type="EMBL" id="CAG7728941.1"/>
    </source>
</evidence>